<evidence type="ECO:0000313" key="6">
    <source>
        <dbReference type="Proteomes" id="UP000186583"/>
    </source>
</evidence>
<dbReference type="InterPro" id="IPR038765">
    <property type="entry name" value="Papain-like_cys_pep_sf"/>
</dbReference>
<evidence type="ECO:0000313" key="5">
    <source>
        <dbReference type="EMBL" id="OLN85324.1"/>
    </source>
</evidence>
<dbReference type="AlphaFoldDB" id="A0A1Q8RLX2"/>
<dbReference type="PROSITE" id="PS50235">
    <property type="entry name" value="USP_3"/>
    <property type="match status" value="1"/>
</dbReference>
<protein>
    <submittedName>
        <fullName evidence="5">Ubiquitin carboxyl-terminal hydrolase 4</fullName>
    </submittedName>
</protein>
<dbReference type="InterPro" id="IPR028889">
    <property type="entry name" value="USP"/>
</dbReference>
<dbReference type="OrthoDB" id="292964at2759"/>
<gene>
    <name evidence="5" type="ORF">CCHL11_04239</name>
</gene>
<feature type="domain" description="Rhodanese" evidence="3">
    <location>
        <begin position="383"/>
        <end position="512"/>
    </location>
</feature>
<dbReference type="Pfam" id="PF00581">
    <property type="entry name" value="Rhodanese"/>
    <property type="match status" value="1"/>
</dbReference>
<feature type="domain" description="USP" evidence="4">
    <location>
        <begin position="676"/>
        <end position="1039"/>
    </location>
</feature>
<dbReference type="STRING" id="708187.A0A1Q8RLX2"/>
<organism evidence="5 6">
    <name type="scientific">Colletotrichum chlorophyti</name>
    <dbReference type="NCBI Taxonomy" id="708187"/>
    <lineage>
        <taxon>Eukaryota</taxon>
        <taxon>Fungi</taxon>
        <taxon>Dikarya</taxon>
        <taxon>Ascomycota</taxon>
        <taxon>Pezizomycotina</taxon>
        <taxon>Sordariomycetes</taxon>
        <taxon>Hypocreomycetidae</taxon>
        <taxon>Glomerellales</taxon>
        <taxon>Glomerellaceae</taxon>
        <taxon>Colletotrichum</taxon>
    </lineage>
</organism>
<comment type="similarity">
    <text evidence="1">Belongs to the peptidase C19 family.</text>
</comment>
<dbReference type="GO" id="GO:0016579">
    <property type="term" value="P:protein deubiquitination"/>
    <property type="evidence" value="ECO:0007669"/>
    <property type="project" value="InterPro"/>
</dbReference>
<feature type="compositionally biased region" description="Polar residues" evidence="2">
    <location>
        <begin position="151"/>
        <end position="168"/>
    </location>
</feature>
<sequence length="1045" mass="115065">MTSTASSATRTVLGGGGPAISNGTALHTFAMGGDGGPAGRSGKPPLPHIDDLTSTAPSVDMNLPLRKILEMGDNAMRQAETFRDFGRPDMAFKEYIKASLIAVKFVPMHTEAVSLKGGRGDLNRIYTALMKKIDSQHGAFERIKADIIADNQKTGVRPTSSRPTSVTNGGAIRPQATQSPPLASPTRAEAATKVNGSAASKAKPVIHPKPQSLHGAAIRPGAGGSGLPKSKAAEDLAARFANLRGPVALPGQDPRIRTHPIVPPRPLGPRAMPESPEKPKVAVVTNLPDLPKMPDAIYSPARGTVSNEAASLPSSTPRGLFSRTGSSATINTTLANKAPDYFALSHNAPNAAPVSAKPQSFTIPEGDSITAEDLMSFIKRGSATIQVLIIDVRSRVEFDEGHILSQAVICIEPSILLRENISSEQIAESMVLSPAQEYHHFERRDAFDLVVFHDQDSDSIPRYMSPDMNAAALLSLQRALTYFNYGKELKNPPKLLQGGLDAWTDLMGRNALATSATAGVARAPQVRSPMKRPLSISKSNQKYKVTPLKPEEIKIWEETLQNDDIETARSPGFMHVRSTEEFLRRFPAVSAEQESMQSPISPGLSSQHHGQNHADFYSDLPSPPTRPAPAVPRPSYSGLSQTQDDHETPGTVAIAAQARAAKQGPLTPPSAKPKITGLNNPGSWCYANSTIQTLRMSPGFGQELSGFGWQETYKVPRTSGEKNDHPQLMLRIISNLFHWLSSNKFEVMKAQTLMDYSLSVCTKSGNGYRNEEFGGPSQQDAQEFMAWLMTYLHDETNRRRNLESQPLAPEMTDKSMLEGALEWWQKYSQSNSSIVDEYWRGLEVTTVVCSRCKNRTYTWEPFICLTVPILPQTRKLEQCLQEYRRPESIPDYKCDRCNMKLVGEKQTTLARLPKLLCLCLRRFDSTGQKNQATVTWDFTNLSLDQFFIPNNERTIGGSLDQDIQADYECYAIVVHMGTKITSGHYICYVRDTSDSQLWYKISDERVQSFTFDGIRHNSSSQKMLKDGDAVPYMVFFRRKQGRSAR</sequence>
<evidence type="ECO:0000256" key="1">
    <source>
        <dbReference type="ARBA" id="ARBA00009085"/>
    </source>
</evidence>
<proteinExistence type="inferred from homology"/>
<keyword evidence="5" id="KW-0378">Hydrolase</keyword>
<dbReference type="PROSITE" id="PS50206">
    <property type="entry name" value="RHODANESE_3"/>
    <property type="match status" value="1"/>
</dbReference>
<evidence type="ECO:0000259" key="3">
    <source>
        <dbReference type="PROSITE" id="PS50206"/>
    </source>
</evidence>
<dbReference type="SUPFAM" id="SSF54001">
    <property type="entry name" value="Cysteine proteinases"/>
    <property type="match status" value="1"/>
</dbReference>
<feature type="region of interest" description="Disordered" evidence="2">
    <location>
        <begin position="151"/>
        <end position="230"/>
    </location>
</feature>
<keyword evidence="6" id="KW-1185">Reference proteome</keyword>
<dbReference type="PANTHER" id="PTHR21646">
    <property type="entry name" value="UBIQUITIN CARBOXYL-TERMINAL HYDROLASE"/>
    <property type="match status" value="1"/>
</dbReference>
<dbReference type="InterPro" id="IPR001763">
    <property type="entry name" value="Rhodanese-like_dom"/>
</dbReference>
<feature type="region of interest" description="Disordered" evidence="2">
    <location>
        <begin position="589"/>
        <end position="648"/>
    </location>
</feature>
<evidence type="ECO:0000256" key="2">
    <source>
        <dbReference type="SAM" id="MobiDB-lite"/>
    </source>
</evidence>
<dbReference type="Proteomes" id="UP000186583">
    <property type="component" value="Unassembled WGS sequence"/>
</dbReference>
<feature type="region of interest" description="Disordered" evidence="2">
    <location>
        <begin position="248"/>
        <end position="277"/>
    </location>
</feature>
<dbReference type="SUPFAM" id="SSF52821">
    <property type="entry name" value="Rhodanese/Cell cycle control phosphatase"/>
    <property type="match status" value="1"/>
</dbReference>
<dbReference type="EMBL" id="MPGH01000181">
    <property type="protein sequence ID" value="OLN85324.1"/>
    <property type="molecule type" value="Genomic_DNA"/>
</dbReference>
<dbReference type="Gene3D" id="3.40.250.10">
    <property type="entry name" value="Rhodanese-like domain"/>
    <property type="match status" value="1"/>
</dbReference>
<dbReference type="Gene3D" id="3.90.70.10">
    <property type="entry name" value="Cysteine proteinases"/>
    <property type="match status" value="1"/>
</dbReference>
<name>A0A1Q8RLX2_9PEZI</name>
<feature type="compositionally biased region" description="Polar residues" evidence="2">
    <location>
        <begin position="592"/>
        <end position="609"/>
    </location>
</feature>
<dbReference type="InterPro" id="IPR050185">
    <property type="entry name" value="Ub_carboxyl-term_hydrolase"/>
</dbReference>
<dbReference type="PROSITE" id="PS00972">
    <property type="entry name" value="USP_1"/>
    <property type="match status" value="1"/>
</dbReference>
<reference evidence="5 6" key="1">
    <citation type="submission" date="2016-11" db="EMBL/GenBank/DDBJ databases">
        <title>Draft Genome Assembly of Colletotrichum chlorophyti a pathogen of herbaceous plants.</title>
        <authorList>
            <person name="Gan P."/>
            <person name="Narusaka M."/>
            <person name="Tsushima A."/>
            <person name="Narusaka Y."/>
            <person name="Takano Y."/>
            <person name="Shirasu K."/>
        </authorList>
    </citation>
    <scope>NUCLEOTIDE SEQUENCE [LARGE SCALE GENOMIC DNA]</scope>
    <source>
        <strain evidence="5 6">NTL11</strain>
    </source>
</reference>
<dbReference type="InterPro" id="IPR001394">
    <property type="entry name" value="Peptidase_C19_UCH"/>
</dbReference>
<dbReference type="InterPro" id="IPR036873">
    <property type="entry name" value="Rhodanese-like_dom_sf"/>
</dbReference>
<dbReference type="Pfam" id="PF00443">
    <property type="entry name" value="UCH"/>
    <property type="match status" value="1"/>
</dbReference>
<accession>A0A1Q8RLX2</accession>
<evidence type="ECO:0000259" key="4">
    <source>
        <dbReference type="PROSITE" id="PS50235"/>
    </source>
</evidence>
<dbReference type="InterPro" id="IPR018200">
    <property type="entry name" value="USP_CS"/>
</dbReference>
<feature type="compositionally biased region" description="Pro residues" evidence="2">
    <location>
        <begin position="621"/>
        <end position="632"/>
    </location>
</feature>
<comment type="caution">
    <text evidence="5">The sequence shown here is derived from an EMBL/GenBank/DDBJ whole genome shotgun (WGS) entry which is preliminary data.</text>
</comment>
<dbReference type="GO" id="GO:0004843">
    <property type="term" value="F:cysteine-type deubiquitinase activity"/>
    <property type="evidence" value="ECO:0007669"/>
    <property type="project" value="InterPro"/>
</dbReference>